<dbReference type="GO" id="GO:0016020">
    <property type="term" value="C:membrane"/>
    <property type="evidence" value="ECO:0007669"/>
    <property type="project" value="UniProtKB-SubCell"/>
</dbReference>
<evidence type="ECO:0000313" key="11">
    <source>
        <dbReference type="EMBL" id="EPS68087.1"/>
    </source>
</evidence>
<reference evidence="11 12" key="1">
    <citation type="journal article" date="2013" name="BMC Genomics">
        <title>The miniature genome of a carnivorous plant Genlisea aurea contains a low number of genes and short non-coding sequences.</title>
        <authorList>
            <person name="Leushkin E.V."/>
            <person name="Sutormin R.A."/>
            <person name="Nabieva E.R."/>
            <person name="Penin A.A."/>
            <person name="Kondrashov A.S."/>
            <person name="Logacheva M.D."/>
        </authorList>
    </citation>
    <scope>NUCLEOTIDE SEQUENCE [LARGE SCALE GENOMIC DNA]</scope>
</reference>
<evidence type="ECO:0000256" key="6">
    <source>
        <dbReference type="ARBA" id="ARBA00022989"/>
    </source>
</evidence>
<organism evidence="11 12">
    <name type="scientific">Genlisea aurea</name>
    <dbReference type="NCBI Taxonomy" id="192259"/>
    <lineage>
        <taxon>Eukaryota</taxon>
        <taxon>Viridiplantae</taxon>
        <taxon>Streptophyta</taxon>
        <taxon>Embryophyta</taxon>
        <taxon>Tracheophyta</taxon>
        <taxon>Spermatophyta</taxon>
        <taxon>Magnoliopsida</taxon>
        <taxon>eudicotyledons</taxon>
        <taxon>Gunneridae</taxon>
        <taxon>Pentapetalae</taxon>
        <taxon>asterids</taxon>
        <taxon>lamiids</taxon>
        <taxon>Lamiales</taxon>
        <taxon>Lentibulariaceae</taxon>
        <taxon>Genlisea</taxon>
    </lineage>
</organism>
<comment type="subcellular location">
    <subcellularLocation>
        <location evidence="1">Membrane</location>
    </subcellularLocation>
</comment>
<dbReference type="Pfam" id="PF08263">
    <property type="entry name" value="LRRNT_2"/>
    <property type="match status" value="1"/>
</dbReference>
<dbReference type="OrthoDB" id="4062651at2759"/>
<comment type="caution">
    <text evidence="11">The sequence shown here is derived from an EMBL/GenBank/DDBJ whole genome shotgun (WGS) entry which is preliminary data.</text>
</comment>
<keyword evidence="6 9" id="KW-1133">Transmembrane helix</keyword>
<dbReference type="FunFam" id="3.30.200.20:FF:000125">
    <property type="entry name" value="Protein STRUBBELIG-RECEPTOR FAMILY 8"/>
    <property type="match status" value="1"/>
</dbReference>
<keyword evidence="3 9" id="KW-0812">Transmembrane</keyword>
<dbReference type="Proteomes" id="UP000015453">
    <property type="component" value="Unassembled WGS sequence"/>
</dbReference>
<keyword evidence="12" id="KW-1185">Reference proteome</keyword>
<keyword evidence="2" id="KW-0433">Leucine-rich repeat</keyword>
<dbReference type="InterPro" id="IPR032675">
    <property type="entry name" value="LRR_dom_sf"/>
</dbReference>
<feature type="transmembrane region" description="Helical" evidence="9">
    <location>
        <begin position="227"/>
        <end position="250"/>
    </location>
</feature>
<dbReference type="Pfam" id="PF13855">
    <property type="entry name" value="LRR_8"/>
    <property type="match status" value="1"/>
</dbReference>
<dbReference type="SUPFAM" id="SSF56112">
    <property type="entry name" value="Protein kinase-like (PK-like)"/>
    <property type="match status" value="1"/>
</dbReference>
<evidence type="ECO:0000256" key="2">
    <source>
        <dbReference type="ARBA" id="ARBA00022614"/>
    </source>
</evidence>
<feature type="non-terminal residue" evidence="11">
    <location>
        <position position="1"/>
    </location>
</feature>
<keyword evidence="8" id="KW-0675">Receptor</keyword>
<dbReference type="Gene3D" id="3.80.10.10">
    <property type="entry name" value="Ribonuclease Inhibitor"/>
    <property type="match status" value="1"/>
</dbReference>
<dbReference type="Gene3D" id="3.30.200.20">
    <property type="entry name" value="Phosphorylase Kinase, domain 1"/>
    <property type="match status" value="1"/>
</dbReference>
<dbReference type="PANTHER" id="PTHR48007:SF13">
    <property type="entry name" value="PROTEIN STRUBBELIG-RECEPTOR FAMILY 4"/>
    <property type="match status" value="1"/>
</dbReference>
<accession>S8E6Q7</accession>
<dbReference type="EMBL" id="AUSU01002791">
    <property type="protein sequence ID" value="EPS68087.1"/>
    <property type="molecule type" value="Genomic_DNA"/>
</dbReference>
<evidence type="ECO:0000256" key="8">
    <source>
        <dbReference type="ARBA" id="ARBA00023170"/>
    </source>
</evidence>
<evidence type="ECO:0000256" key="9">
    <source>
        <dbReference type="SAM" id="Phobius"/>
    </source>
</evidence>
<dbReference type="PANTHER" id="PTHR48007">
    <property type="entry name" value="LEUCINE-RICH REPEAT RECEPTOR-LIKE PROTEIN KINASE PXC1"/>
    <property type="match status" value="1"/>
</dbReference>
<dbReference type="Pfam" id="PF07714">
    <property type="entry name" value="PK_Tyr_Ser-Thr"/>
    <property type="match status" value="1"/>
</dbReference>
<dbReference type="InterPro" id="IPR013210">
    <property type="entry name" value="LRR_N_plant-typ"/>
</dbReference>
<evidence type="ECO:0000256" key="3">
    <source>
        <dbReference type="ARBA" id="ARBA00022692"/>
    </source>
</evidence>
<dbReference type="InterPro" id="IPR001611">
    <property type="entry name" value="Leu-rich_rpt"/>
</dbReference>
<feature type="non-terminal residue" evidence="11">
    <location>
        <position position="632"/>
    </location>
</feature>
<dbReference type="FunFam" id="3.80.10.10:FF:000062">
    <property type="entry name" value="protein STRUBBELIG-RECEPTOR FAMILY 3"/>
    <property type="match status" value="1"/>
</dbReference>
<dbReference type="InterPro" id="IPR000719">
    <property type="entry name" value="Prot_kinase_dom"/>
</dbReference>
<dbReference type="InterPro" id="IPR046959">
    <property type="entry name" value="PRK1-6/SRF4-like"/>
</dbReference>
<dbReference type="FunFam" id="1.10.510.10:FF:000095">
    <property type="entry name" value="protein STRUBBELIG-RECEPTOR FAMILY 8"/>
    <property type="match status" value="1"/>
</dbReference>
<protein>
    <recommendedName>
        <fullName evidence="10">Protein kinase domain-containing protein</fullName>
    </recommendedName>
</protein>
<gene>
    <name evidence="11" type="ORF">M569_06686</name>
</gene>
<dbReference type="SUPFAM" id="SSF52058">
    <property type="entry name" value="L domain-like"/>
    <property type="match status" value="1"/>
</dbReference>
<dbReference type="InterPro" id="IPR011009">
    <property type="entry name" value="Kinase-like_dom_sf"/>
</dbReference>
<keyword evidence="4" id="KW-0732">Signal</keyword>
<dbReference type="PROSITE" id="PS50011">
    <property type="entry name" value="PROTEIN_KINASE_DOM"/>
    <property type="match status" value="1"/>
</dbReference>
<evidence type="ECO:0000256" key="4">
    <source>
        <dbReference type="ARBA" id="ARBA00022729"/>
    </source>
</evidence>
<keyword evidence="5" id="KW-0677">Repeat</keyword>
<evidence type="ECO:0000259" key="10">
    <source>
        <dbReference type="PROSITE" id="PS50011"/>
    </source>
</evidence>
<feature type="domain" description="Protein kinase" evidence="10">
    <location>
        <begin position="356"/>
        <end position="628"/>
    </location>
</feature>
<evidence type="ECO:0000256" key="7">
    <source>
        <dbReference type="ARBA" id="ARBA00023136"/>
    </source>
</evidence>
<evidence type="ECO:0000313" key="12">
    <source>
        <dbReference type="Proteomes" id="UP000015453"/>
    </source>
</evidence>
<evidence type="ECO:0000256" key="1">
    <source>
        <dbReference type="ARBA" id="ARBA00004370"/>
    </source>
</evidence>
<dbReference type="GO" id="GO:0005524">
    <property type="term" value="F:ATP binding"/>
    <property type="evidence" value="ECO:0007669"/>
    <property type="project" value="InterPro"/>
</dbReference>
<proteinExistence type="predicted"/>
<keyword evidence="7 9" id="KW-0472">Membrane</keyword>
<name>S8E6Q7_9LAMI</name>
<dbReference type="InterPro" id="IPR001245">
    <property type="entry name" value="Ser-Thr/Tyr_kinase_cat_dom"/>
</dbReference>
<dbReference type="AlphaFoldDB" id="S8E6Q7"/>
<dbReference type="Gene3D" id="1.10.510.10">
    <property type="entry name" value="Transferase(Phosphotransferase) domain 1"/>
    <property type="match status" value="1"/>
</dbReference>
<evidence type="ECO:0000256" key="5">
    <source>
        <dbReference type="ARBA" id="ARBA00022737"/>
    </source>
</evidence>
<sequence>VSALNVMFATMNSPSQLDGWKSSGGDPCHDSWKGISCSGSKVTEIDLSGLGLTGSIGYMLSDLKSVVNFDVSKNKFKSSIPYQLPPNVQRIDLSGNEFQGTVPYSISEMSHLKQIYFSNNKLNGQLNDMFVKLTKLTDLDLSFNLLSGDLPHSFMNLSSLSMLNLQNNKFSGTIDVLTNLPLDDLNIENNNFTGSVPGQLMKIKKIKVGGNNWSYDPGNGGSDSTGLSWAAIAGIILCSLIVIGLIITLFTKRSSSSASHLLEEDRLSQDRPFAPFSSRELSGDFNVESRVDSVSSFGAKNLSLSPSLSLRNQSLDPPKSFNNNENAKQINAVKQSAPSQISPYPLVDLEAATGNFSNGRLLGEGTIGCVYRAKYADGKVVAVKKIDPSIFQGEKDDAEFEEIVSSVSKIHHPNISPLVGFCTEKSHKMLVYDYFRNGSLHEFLHLSDDFSKPLTWNTRVKIALGTAHAVKYLHEVCSPPCVHKNIKSSNILLDAELNPCLSDCGFGNLYERRSQTVESGYGAPECIEGGVYGVKTDVYSFGVVMLELMTGRMPMDGSKPKSEQCLVRWASPQLHDLEALSKMADPAMHGLYPHRSLSALADIIAQCIQSESEFRPPISQVVNGLTRLAEAS</sequence>
<dbReference type="GO" id="GO:0004672">
    <property type="term" value="F:protein kinase activity"/>
    <property type="evidence" value="ECO:0007669"/>
    <property type="project" value="InterPro"/>
</dbReference>